<feature type="compositionally biased region" description="Low complexity" evidence="1">
    <location>
        <begin position="26"/>
        <end position="35"/>
    </location>
</feature>
<name>F3ZY50_MAHA5</name>
<evidence type="ECO:0000256" key="1">
    <source>
        <dbReference type="SAM" id="MobiDB-lite"/>
    </source>
</evidence>
<dbReference type="AlphaFoldDB" id="F3ZY50"/>
<dbReference type="Pfam" id="PF13416">
    <property type="entry name" value="SBP_bac_8"/>
    <property type="match status" value="1"/>
</dbReference>
<sequence length="449" mass="51155">MKRWFPLVMVVLLVIGLLSGCGGTDTSTGENESSGQGEGTGGTKKDVTLSQMVSQGWTSDADEAISKKFTEETGITIDWQVTPADQYHDLLKTKLNAGEAPDIFWIQTNPFAIKTEIDPEKNCIDFSDEEWVRVMNLARLPAVSYNDKVYGLMLWPNSPEYVFVYNKTLFEELGITNPPTTYEEFKKDCGIILDKGITPIYEYVAAGWHHVLPFAQIGGRYEELHPGLYDELNNNKIKYADVPEMELALSQMKEFADLGYYGDDYMANTGEDAQERMATRKAAMLTANPGDIKQIKDDYPDCKDEFGLFLIPFVDNQTFPFNPNGPARFAYKNSKYVDEIKEYFNYITNKENLQYKLDNTPGMTNLDVTVDIEQHWLPQELELMDKIPKEKYITVLQSAVKYTNEQWMEIGKDIEGMYMNAMTPKQILENIDERRAKMAKAQGDPAWAQ</sequence>
<gene>
    <name evidence="3" type="ordered locus">Mahau_2601</name>
</gene>
<keyword evidence="4" id="KW-1185">Reference proteome</keyword>
<evidence type="ECO:0000313" key="4">
    <source>
        <dbReference type="Proteomes" id="UP000008457"/>
    </source>
</evidence>
<dbReference type="InterPro" id="IPR050490">
    <property type="entry name" value="Bact_solute-bd_prot1"/>
</dbReference>
<keyword evidence="2" id="KW-0732">Signal</keyword>
<dbReference type="eggNOG" id="COG1653">
    <property type="taxonomic scope" value="Bacteria"/>
</dbReference>
<dbReference type="HOGENOM" id="CLU_031285_12_3_9"/>
<reference evidence="4" key="1">
    <citation type="submission" date="2010-11" db="EMBL/GenBank/DDBJ databases">
        <title>The complete genome of Mahella australiensis DSM 15567.</title>
        <authorList>
            <consortium name="US DOE Joint Genome Institute (JGI-PGF)"/>
            <person name="Lucas S."/>
            <person name="Copeland A."/>
            <person name="Lapidus A."/>
            <person name="Bruce D."/>
            <person name="Goodwin L."/>
            <person name="Pitluck S."/>
            <person name="Kyrpides N."/>
            <person name="Mavromatis K."/>
            <person name="Pagani I."/>
            <person name="Ivanova N."/>
            <person name="Teshima H."/>
            <person name="Brettin T."/>
            <person name="Detter J.C."/>
            <person name="Han C."/>
            <person name="Tapia R."/>
            <person name="Land M."/>
            <person name="Hauser L."/>
            <person name="Markowitz V."/>
            <person name="Cheng J.-F."/>
            <person name="Hugenholtz P."/>
            <person name="Woyke T."/>
            <person name="Wu D."/>
            <person name="Spring S."/>
            <person name="Pukall R."/>
            <person name="Steenblock K."/>
            <person name="Schneider S."/>
            <person name="Klenk H.-P."/>
            <person name="Eisen J.A."/>
        </authorList>
    </citation>
    <scope>NUCLEOTIDE SEQUENCE [LARGE SCALE GENOMIC DNA]</scope>
    <source>
        <strain evidence="4">DSM 15567 / CIP 107919 / 50-1 BON</strain>
    </source>
</reference>
<dbReference type="PANTHER" id="PTHR43649">
    <property type="entry name" value="ARABINOSE-BINDING PROTEIN-RELATED"/>
    <property type="match status" value="1"/>
</dbReference>
<evidence type="ECO:0000313" key="3">
    <source>
        <dbReference type="EMBL" id="AEE97746.1"/>
    </source>
</evidence>
<dbReference type="Proteomes" id="UP000008457">
    <property type="component" value="Chromosome"/>
</dbReference>
<dbReference type="Gene3D" id="3.40.190.10">
    <property type="entry name" value="Periplasmic binding protein-like II"/>
    <property type="match status" value="2"/>
</dbReference>
<dbReference type="RefSeq" id="WP_013782169.1">
    <property type="nucleotide sequence ID" value="NC_015520.1"/>
</dbReference>
<protein>
    <submittedName>
        <fullName evidence="3">Extracellular solute-binding protein family 1</fullName>
    </submittedName>
</protein>
<dbReference type="KEGG" id="mas:Mahau_2601"/>
<organism evidence="3 4">
    <name type="scientific">Mahella australiensis (strain DSM 15567 / CIP 107919 / 50-1 BON)</name>
    <dbReference type="NCBI Taxonomy" id="697281"/>
    <lineage>
        <taxon>Bacteria</taxon>
        <taxon>Bacillati</taxon>
        <taxon>Bacillota</taxon>
        <taxon>Clostridia</taxon>
        <taxon>Thermoanaerobacterales</taxon>
        <taxon>Thermoanaerobacterales Family IV. Incertae Sedis</taxon>
        <taxon>Mahella</taxon>
    </lineage>
</organism>
<proteinExistence type="predicted"/>
<feature type="chain" id="PRO_5038477057" evidence="2">
    <location>
        <begin position="21"/>
        <end position="449"/>
    </location>
</feature>
<dbReference type="EMBL" id="CP002360">
    <property type="protein sequence ID" value="AEE97746.1"/>
    <property type="molecule type" value="Genomic_DNA"/>
</dbReference>
<dbReference type="SUPFAM" id="SSF53850">
    <property type="entry name" value="Periplasmic binding protein-like II"/>
    <property type="match status" value="1"/>
</dbReference>
<evidence type="ECO:0000256" key="2">
    <source>
        <dbReference type="SAM" id="SignalP"/>
    </source>
</evidence>
<dbReference type="STRING" id="697281.Mahau_2601"/>
<dbReference type="PROSITE" id="PS51257">
    <property type="entry name" value="PROKAR_LIPOPROTEIN"/>
    <property type="match status" value="1"/>
</dbReference>
<feature type="signal peptide" evidence="2">
    <location>
        <begin position="1"/>
        <end position="20"/>
    </location>
</feature>
<dbReference type="OrthoDB" id="383712at2"/>
<feature type="region of interest" description="Disordered" evidence="1">
    <location>
        <begin position="24"/>
        <end position="46"/>
    </location>
</feature>
<dbReference type="InterPro" id="IPR006059">
    <property type="entry name" value="SBP"/>
</dbReference>
<reference evidence="3 4" key="2">
    <citation type="journal article" date="2011" name="Stand. Genomic Sci.">
        <title>Complete genome sequence of Mahella australiensis type strain (50-1 BON).</title>
        <authorList>
            <person name="Sikorski J."/>
            <person name="Teshima H."/>
            <person name="Nolan M."/>
            <person name="Lucas S."/>
            <person name="Hammon N."/>
            <person name="Deshpande S."/>
            <person name="Cheng J.F."/>
            <person name="Pitluck S."/>
            <person name="Liolios K."/>
            <person name="Pagani I."/>
            <person name="Ivanova N."/>
            <person name="Huntemann M."/>
            <person name="Mavromatis K."/>
            <person name="Ovchinikova G."/>
            <person name="Pati A."/>
            <person name="Tapia R."/>
            <person name="Han C."/>
            <person name="Goodwin L."/>
            <person name="Chen A."/>
            <person name="Palaniappan K."/>
            <person name="Land M."/>
            <person name="Hauser L."/>
            <person name="Ngatchou-Djao O.D."/>
            <person name="Rohde M."/>
            <person name="Pukall R."/>
            <person name="Spring S."/>
            <person name="Abt B."/>
            <person name="Goker M."/>
            <person name="Detter J.C."/>
            <person name="Woyke T."/>
            <person name="Bristow J."/>
            <person name="Markowitz V."/>
            <person name="Hugenholtz P."/>
            <person name="Eisen J.A."/>
            <person name="Kyrpides N.C."/>
            <person name="Klenk H.P."/>
            <person name="Lapidus A."/>
        </authorList>
    </citation>
    <scope>NUCLEOTIDE SEQUENCE [LARGE SCALE GENOMIC DNA]</scope>
    <source>
        <strain evidence="4">DSM 15567 / CIP 107919 / 50-1 BON</strain>
    </source>
</reference>
<accession>F3ZY50</accession>